<dbReference type="GO" id="GO:0016126">
    <property type="term" value="P:sterol biosynthetic process"/>
    <property type="evidence" value="ECO:0007669"/>
    <property type="project" value="TreeGrafter"/>
</dbReference>
<keyword evidence="5" id="KW-1185">Reference proteome</keyword>
<proteinExistence type="inferred from homology"/>
<organism evidence="4 5">
    <name type="scientific">Patella caerulea</name>
    <name type="common">Rayed Mediterranean limpet</name>
    <dbReference type="NCBI Taxonomy" id="87958"/>
    <lineage>
        <taxon>Eukaryota</taxon>
        <taxon>Metazoa</taxon>
        <taxon>Spiralia</taxon>
        <taxon>Lophotrochozoa</taxon>
        <taxon>Mollusca</taxon>
        <taxon>Gastropoda</taxon>
        <taxon>Patellogastropoda</taxon>
        <taxon>Patelloidea</taxon>
        <taxon>Patellidae</taxon>
        <taxon>Patella</taxon>
    </lineage>
</organism>
<dbReference type="AlphaFoldDB" id="A0AAN8IWX8"/>
<keyword evidence="1" id="KW-0808">Transferase</keyword>
<gene>
    <name evidence="4" type="ORF">SNE40_023370</name>
</gene>
<evidence type="ECO:0000259" key="3">
    <source>
        <dbReference type="Pfam" id="PF08241"/>
    </source>
</evidence>
<evidence type="ECO:0000256" key="1">
    <source>
        <dbReference type="ARBA" id="ARBA00022679"/>
    </source>
</evidence>
<dbReference type="InterPro" id="IPR013216">
    <property type="entry name" value="Methyltransf_11"/>
</dbReference>
<evidence type="ECO:0000313" key="5">
    <source>
        <dbReference type="Proteomes" id="UP001347796"/>
    </source>
</evidence>
<sequence>MSGLVNLISLNLKNPQKGLVGWWLVNSAFKKRNAYLEENAARLCNIQPDHRVLEIGFGPGCGLKAAYEYVKEGNGKIHGVEISEYMLEFASKSCHQLIQQNKLQILLSSVHHMPFNTDTFDSVFHVNCYYFWPSMKSSLREIYRVMKPGAVMVTTLNLKRLKIMQSKGYFKHGNIDPLRYMVALEKTGFENVRIEYLKDSLYDEKKPYQAIFAEIKEKPAYDEEFEDVEYENLDIKNNEKSENFKPL</sequence>
<dbReference type="InterPro" id="IPR029063">
    <property type="entry name" value="SAM-dependent_MTases_sf"/>
</dbReference>
<dbReference type="Proteomes" id="UP001347796">
    <property type="component" value="Unassembled WGS sequence"/>
</dbReference>
<dbReference type="PANTHER" id="PTHR44068:SF1">
    <property type="entry name" value="HYPOTHETICAL LOC100005854"/>
    <property type="match status" value="1"/>
</dbReference>
<dbReference type="CDD" id="cd02440">
    <property type="entry name" value="AdoMet_MTases"/>
    <property type="match status" value="1"/>
</dbReference>
<evidence type="ECO:0000256" key="2">
    <source>
        <dbReference type="ARBA" id="ARBA00038188"/>
    </source>
</evidence>
<evidence type="ECO:0000313" key="4">
    <source>
        <dbReference type="EMBL" id="KAK6166742.1"/>
    </source>
</evidence>
<dbReference type="SUPFAM" id="SSF53335">
    <property type="entry name" value="S-adenosyl-L-methionine-dependent methyltransferases"/>
    <property type="match status" value="1"/>
</dbReference>
<dbReference type="PANTHER" id="PTHR44068">
    <property type="entry name" value="ZGC:194242"/>
    <property type="match status" value="1"/>
</dbReference>
<reference evidence="4 5" key="1">
    <citation type="submission" date="2024-01" db="EMBL/GenBank/DDBJ databases">
        <title>The genome of the rayed Mediterranean limpet Patella caerulea (Linnaeus, 1758).</title>
        <authorList>
            <person name="Anh-Thu Weber A."/>
            <person name="Halstead-Nussloch G."/>
        </authorList>
    </citation>
    <scope>NUCLEOTIDE SEQUENCE [LARGE SCALE GENOMIC DNA]</scope>
    <source>
        <strain evidence="4">AATW-2023a</strain>
        <tissue evidence="4">Whole specimen</tissue>
    </source>
</reference>
<dbReference type="GO" id="GO:0005783">
    <property type="term" value="C:endoplasmic reticulum"/>
    <property type="evidence" value="ECO:0007669"/>
    <property type="project" value="TreeGrafter"/>
</dbReference>
<dbReference type="InterPro" id="IPR050447">
    <property type="entry name" value="Erg6_SMT_methyltransf"/>
</dbReference>
<accession>A0AAN8IWX8</accession>
<protein>
    <recommendedName>
        <fullName evidence="3">Methyltransferase type 11 domain-containing protein</fullName>
    </recommendedName>
</protein>
<dbReference type="Gene3D" id="3.40.50.150">
    <property type="entry name" value="Vaccinia Virus protein VP39"/>
    <property type="match status" value="1"/>
</dbReference>
<dbReference type="Pfam" id="PF08241">
    <property type="entry name" value="Methyltransf_11"/>
    <property type="match status" value="1"/>
</dbReference>
<comment type="caution">
    <text evidence="4">The sequence shown here is derived from an EMBL/GenBank/DDBJ whole genome shotgun (WGS) entry which is preliminary data.</text>
</comment>
<dbReference type="GO" id="GO:0003838">
    <property type="term" value="F:sterol 24-C-methyltransferase activity"/>
    <property type="evidence" value="ECO:0007669"/>
    <property type="project" value="TreeGrafter"/>
</dbReference>
<comment type="similarity">
    <text evidence="2">Belongs to the class I-like SAM-binding methyltransferase superfamily. Erg6/SMT family.</text>
</comment>
<name>A0AAN8IWX8_PATCE</name>
<dbReference type="EMBL" id="JAZGQO010000021">
    <property type="protein sequence ID" value="KAK6166742.1"/>
    <property type="molecule type" value="Genomic_DNA"/>
</dbReference>
<feature type="domain" description="Methyltransferase type 11" evidence="3">
    <location>
        <begin position="53"/>
        <end position="153"/>
    </location>
</feature>